<dbReference type="RefSeq" id="WP_219764667.1">
    <property type="nucleotide sequence ID" value="NZ_JAHYBZ010000007.1"/>
</dbReference>
<reference evidence="2 3" key="1">
    <citation type="submission" date="2021-07" db="EMBL/GenBank/DDBJ databases">
        <authorList>
            <person name="So Y."/>
        </authorList>
    </citation>
    <scope>NUCLEOTIDE SEQUENCE [LARGE SCALE GENOMIC DNA]</scope>
    <source>
        <strain evidence="2 3">HJA6</strain>
    </source>
</reference>
<keyword evidence="3" id="KW-1185">Reference proteome</keyword>
<dbReference type="Pfam" id="PF13801">
    <property type="entry name" value="Metal_resist"/>
    <property type="match status" value="1"/>
</dbReference>
<feature type="transmembrane region" description="Helical" evidence="1">
    <location>
        <begin position="12"/>
        <end position="29"/>
    </location>
</feature>
<dbReference type="InterPro" id="IPR025961">
    <property type="entry name" value="Metal_resist"/>
</dbReference>
<protein>
    <submittedName>
        <fullName evidence="2">Periplasmic heavy metal sensor</fullName>
    </submittedName>
</protein>
<organism evidence="2 3">
    <name type="scientific">Roseomonas alba</name>
    <dbReference type="NCBI Taxonomy" id="2846776"/>
    <lineage>
        <taxon>Bacteria</taxon>
        <taxon>Pseudomonadati</taxon>
        <taxon>Pseudomonadota</taxon>
        <taxon>Alphaproteobacteria</taxon>
        <taxon>Acetobacterales</taxon>
        <taxon>Roseomonadaceae</taxon>
        <taxon>Roseomonas</taxon>
    </lineage>
</organism>
<dbReference type="Proteomes" id="UP001196565">
    <property type="component" value="Unassembled WGS sequence"/>
</dbReference>
<evidence type="ECO:0000313" key="3">
    <source>
        <dbReference type="Proteomes" id="UP001196565"/>
    </source>
</evidence>
<keyword evidence="1" id="KW-0812">Transmembrane</keyword>
<comment type="caution">
    <text evidence="2">The sequence shown here is derived from an EMBL/GenBank/DDBJ whole genome shotgun (WGS) entry which is preliminary data.</text>
</comment>
<keyword evidence="1" id="KW-0472">Membrane</keyword>
<keyword evidence="1" id="KW-1133">Transmembrane helix</keyword>
<dbReference type="EMBL" id="JAHYBZ010000007">
    <property type="protein sequence ID" value="MBW6400052.1"/>
    <property type="molecule type" value="Genomic_DNA"/>
</dbReference>
<gene>
    <name evidence="2" type="ORF">KPL78_19485</name>
</gene>
<accession>A0ABS7AE89</accession>
<evidence type="ECO:0000256" key="1">
    <source>
        <dbReference type="SAM" id="Phobius"/>
    </source>
</evidence>
<name>A0ABS7AE89_9PROT</name>
<evidence type="ECO:0000313" key="2">
    <source>
        <dbReference type="EMBL" id="MBW6400052.1"/>
    </source>
</evidence>
<proteinExistence type="predicted"/>
<sequence>MPPLTPRRLRVMVAMSIGLNLFLVAIIGAQRWRAVQLERMAAPNVGALEAQVLRDPERGLGLLSAGLSERDSTILRDAIRIRLADLLVARRDFAAAVDLARSEIARDPVDLAALRESIERARRQRQRFGPLLEEIILDAVPRMSPEGRQALSRLRGVAAPLGGS</sequence>